<reference evidence="2" key="1">
    <citation type="submission" date="2022-11" db="EMBL/GenBank/DDBJ databases">
        <authorList>
            <person name="Coimbra C."/>
        </authorList>
    </citation>
    <scope>NUCLEOTIDE SEQUENCE</scope>
    <source>
        <strain evidence="2">Jales19</strain>
    </source>
</reference>
<dbReference type="PANTHER" id="PTHR43464">
    <property type="entry name" value="METHYLTRANSFERASE"/>
    <property type="match status" value="1"/>
</dbReference>
<protein>
    <submittedName>
        <fullName evidence="2">Class I SAM-dependent methyltransferase</fullName>
    </submittedName>
</protein>
<dbReference type="Gene3D" id="3.40.50.150">
    <property type="entry name" value="Vaccinia Virus protein VP39"/>
    <property type="match status" value="1"/>
</dbReference>
<feature type="domain" description="Methyltransferase type 11" evidence="1">
    <location>
        <begin position="59"/>
        <end position="153"/>
    </location>
</feature>
<sequence length="227" mass="25929">MAEFHFVEDYEKHVARLMRDHPIDEAMSLAVGGAYDIIGRIEAEALIRNGLRDGMRLADVGCGSGRTAVALARRLRIDYDGYDIVQALLDYAKSKTPEEYRFHMNRAVKLPAPDATFDYVCAFSLFTHLLHEETFIYMRDCHRVLKEGGKLLFSFLEFRMAALWPIFEATVKQYEASTRPTLNMFLERQAIEVFAAKIGFSVEEFIDADAPVLDEHMLGQSMCVMVR</sequence>
<evidence type="ECO:0000313" key="2">
    <source>
        <dbReference type="EMBL" id="MCZ8543094.1"/>
    </source>
</evidence>
<dbReference type="CDD" id="cd02440">
    <property type="entry name" value="AdoMet_MTases"/>
    <property type="match status" value="1"/>
</dbReference>
<evidence type="ECO:0000313" key="3">
    <source>
        <dbReference type="Proteomes" id="UP001152178"/>
    </source>
</evidence>
<dbReference type="InterPro" id="IPR029063">
    <property type="entry name" value="SAM-dependent_MTases_sf"/>
</dbReference>
<gene>
    <name evidence="2" type="ORF">OOJ09_02795</name>
</gene>
<dbReference type="SUPFAM" id="SSF53335">
    <property type="entry name" value="S-adenosyl-L-methionine-dependent methyltransferases"/>
    <property type="match status" value="1"/>
</dbReference>
<proteinExistence type="predicted"/>
<dbReference type="GO" id="GO:0008168">
    <property type="term" value="F:methyltransferase activity"/>
    <property type="evidence" value="ECO:0007669"/>
    <property type="project" value="UniProtKB-KW"/>
</dbReference>
<dbReference type="Pfam" id="PF08241">
    <property type="entry name" value="Methyltransf_11"/>
    <property type="match status" value="1"/>
</dbReference>
<comment type="caution">
    <text evidence="2">The sequence shown here is derived from an EMBL/GenBank/DDBJ whole genome shotgun (WGS) entry which is preliminary data.</text>
</comment>
<dbReference type="GO" id="GO:0032259">
    <property type="term" value="P:methylation"/>
    <property type="evidence" value="ECO:0007669"/>
    <property type="project" value="UniProtKB-KW"/>
</dbReference>
<keyword evidence="2" id="KW-0808">Transferase</keyword>
<keyword evidence="3" id="KW-1185">Reference proteome</keyword>
<keyword evidence="2" id="KW-0489">Methyltransferase</keyword>
<name>A0ABT4QNH4_9HYPH</name>
<evidence type="ECO:0000259" key="1">
    <source>
        <dbReference type="Pfam" id="PF08241"/>
    </source>
</evidence>
<dbReference type="InterPro" id="IPR013216">
    <property type="entry name" value="Methyltransf_11"/>
</dbReference>
<dbReference type="Proteomes" id="UP001152178">
    <property type="component" value="Unassembled WGS sequence"/>
</dbReference>
<organism evidence="2 3">
    <name type="scientific">Mesorhizobium qingshengii</name>
    <dbReference type="NCBI Taxonomy" id="1165689"/>
    <lineage>
        <taxon>Bacteria</taxon>
        <taxon>Pseudomonadati</taxon>
        <taxon>Pseudomonadota</taxon>
        <taxon>Alphaproteobacteria</taxon>
        <taxon>Hyphomicrobiales</taxon>
        <taxon>Phyllobacteriaceae</taxon>
        <taxon>Mesorhizobium</taxon>
    </lineage>
</organism>
<dbReference type="RefSeq" id="WP_269903719.1">
    <property type="nucleotide sequence ID" value="NZ_JAPFQA010000001.1"/>
</dbReference>
<accession>A0ABT4QNH4</accession>
<dbReference type="EMBL" id="JAPFQA010000001">
    <property type="protein sequence ID" value="MCZ8543094.1"/>
    <property type="molecule type" value="Genomic_DNA"/>
</dbReference>
<dbReference type="PANTHER" id="PTHR43464:SF83">
    <property type="entry name" value="MALONYL-[ACYL-CARRIER PROTEIN] O-METHYLTRANSFERASE"/>
    <property type="match status" value="1"/>
</dbReference>